<evidence type="ECO:0000313" key="3">
    <source>
        <dbReference type="Proteomes" id="UP001432027"/>
    </source>
</evidence>
<feature type="non-terminal residue" evidence="2">
    <location>
        <position position="1"/>
    </location>
</feature>
<feature type="compositionally biased region" description="Polar residues" evidence="1">
    <location>
        <begin position="37"/>
        <end position="57"/>
    </location>
</feature>
<organism evidence="2 3">
    <name type="scientific">Pristionchus entomophagus</name>
    <dbReference type="NCBI Taxonomy" id="358040"/>
    <lineage>
        <taxon>Eukaryota</taxon>
        <taxon>Metazoa</taxon>
        <taxon>Ecdysozoa</taxon>
        <taxon>Nematoda</taxon>
        <taxon>Chromadorea</taxon>
        <taxon>Rhabditida</taxon>
        <taxon>Rhabditina</taxon>
        <taxon>Diplogasteromorpha</taxon>
        <taxon>Diplogasteroidea</taxon>
        <taxon>Neodiplogasteridae</taxon>
        <taxon>Pristionchus</taxon>
    </lineage>
</organism>
<dbReference type="AlphaFoldDB" id="A0AAV5TDH9"/>
<keyword evidence="3" id="KW-1185">Reference proteome</keyword>
<feature type="non-terminal residue" evidence="2">
    <location>
        <position position="115"/>
    </location>
</feature>
<comment type="caution">
    <text evidence="2">The sequence shown here is derived from an EMBL/GenBank/DDBJ whole genome shotgun (WGS) entry which is preliminary data.</text>
</comment>
<proteinExistence type="predicted"/>
<reference evidence="2" key="1">
    <citation type="submission" date="2023-10" db="EMBL/GenBank/DDBJ databases">
        <title>Genome assembly of Pristionchus species.</title>
        <authorList>
            <person name="Yoshida K."/>
            <person name="Sommer R.J."/>
        </authorList>
    </citation>
    <scope>NUCLEOTIDE SEQUENCE</scope>
    <source>
        <strain evidence="2">RS0144</strain>
    </source>
</reference>
<evidence type="ECO:0000256" key="1">
    <source>
        <dbReference type="SAM" id="MobiDB-lite"/>
    </source>
</evidence>
<name>A0AAV5TDH9_9BILA</name>
<dbReference type="Proteomes" id="UP001432027">
    <property type="component" value="Unassembled WGS sequence"/>
</dbReference>
<feature type="region of interest" description="Disordered" evidence="1">
    <location>
        <begin position="1"/>
        <end position="79"/>
    </location>
</feature>
<gene>
    <name evidence="2" type="ORF">PENTCL1PPCAC_12994</name>
</gene>
<protein>
    <submittedName>
        <fullName evidence="2">Uncharacterized protein</fullName>
    </submittedName>
</protein>
<dbReference type="EMBL" id="BTSX01000003">
    <property type="protein sequence ID" value="GMS90819.1"/>
    <property type="molecule type" value="Genomic_DNA"/>
</dbReference>
<sequence>RSLNKEGEGDVLDDIESSSITMNKPEESPMNKPATGLPSTTVIANEKPTSSVTTSLNKRPDETKSLNTLQPARFDQPQFHSSDYIENEEINYYHDNANSRGRVLYDSKRDCNFPR</sequence>
<accession>A0AAV5TDH9</accession>
<evidence type="ECO:0000313" key="2">
    <source>
        <dbReference type="EMBL" id="GMS90819.1"/>
    </source>
</evidence>